<dbReference type="Proteomes" id="UP000436088">
    <property type="component" value="Unassembled WGS sequence"/>
</dbReference>
<keyword evidence="3" id="KW-1185">Reference proteome</keyword>
<protein>
    <submittedName>
        <fullName evidence="2">Uncharacterized protein</fullName>
    </submittedName>
</protein>
<proteinExistence type="predicted"/>
<name>A0A6A3ABJ5_HIBSY</name>
<organism evidence="2 3">
    <name type="scientific">Hibiscus syriacus</name>
    <name type="common">Rose of Sharon</name>
    <dbReference type="NCBI Taxonomy" id="106335"/>
    <lineage>
        <taxon>Eukaryota</taxon>
        <taxon>Viridiplantae</taxon>
        <taxon>Streptophyta</taxon>
        <taxon>Embryophyta</taxon>
        <taxon>Tracheophyta</taxon>
        <taxon>Spermatophyta</taxon>
        <taxon>Magnoliopsida</taxon>
        <taxon>eudicotyledons</taxon>
        <taxon>Gunneridae</taxon>
        <taxon>Pentapetalae</taxon>
        <taxon>rosids</taxon>
        <taxon>malvids</taxon>
        <taxon>Malvales</taxon>
        <taxon>Malvaceae</taxon>
        <taxon>Malvoideae</taxon>
        <taxon>Hibiscus</taxon>
    </lineage>
</organism>
<accession>A0A6A3ABJ5</accession>
<evidence type="ECO:0000256" key="1">
    <source>
        <dbReference type="SAM" id="Phobius"/>
    </source>
</evidence>
<reference evidence="2" key="1">
    <citation type="submission" date="2019-09" db="EMBL/GenBank/DDBJ databases">
        <title>Draft genome information of white flower Hibiscus syriacus.</title>
        <authorList>
            <person name="Kim Y.-M."/>
        </authorList>
    </citation>
    <scope>NUCLEOTIDE SEQUENCE [LARGE SCALE GENOMIC DNA]</scope>
    <source>
        <strain evidence="2">YM2019G1</strain>
    </source>
</reference>
<keyword evidence="1" id="KW-1133">Transmembrane helix</keyword>
<keyword evidence="1" id="KW-0472">Membrane</keyword>
<dbReference type="AlphaFoldDB" id="A0A6A3ABJ5"/>
<gene>
    <name evidence="2" type="ORF">F3Y22_tig00110505pilonHSYRG00425</name>
</gene>
<comment type="caution">
    <text evidence="2">The sequence shown here is derived from an EMBL/GenBank/DDBJ whole genome shotgun (WGS) entry which is preliminary data.</text>
</comment>
<evidence type="ECO:0000313" key="2">
    <source>
        <dbReference type="EMBL" id="KAE8701864.1"/>
    </source>
</evidence>
<sequence>MDSVSSSSLNSVVIAMVLASVFALVHLITLRSDTGALQALRRSIDPNMIPSSSYINSWDFSVDHCFVS</sequence>
<dbReference type="EMBL" id="VEPZ02001014">
    <property type="protein sequence ID" value="KAE8701864.1"/>
    <property type="molecule type" value="Genomic_DNA"/>
</dbReference>
<feature type="transmembrane region" description="Helical" evidence="1">
    <location>
        <begin position="12"/>
        <end position="30"/>
    </location>
</feature>
<evidence type="ECO:0000313" key="3">
    <source>
        <dbReference type="Proteomes" id="UP000436088"/>
    </source>
</evidence>
<keyword evidence="1" id="KW-0812">Transmembrane</keyword>